<sequence>MQLEDVTELLPDIVQDMIRLIGFADTEKMIKTFGGVTFRFTDGVVYFPKLVELIGRDKAIKLREFFRCEHAYIPRCEVALRMLRNYNFKSDYDRLTQIERKSGRQAMLELCPKYQISDRLGWSLIKDMQPSATQSALF</sequence>
<evidence type="ECO:0000313" key="1">
    <source>
        <dbReference type="EMBL" id="PJG83784.1"/>
    </source>
</evidence>
<protein>
    <submittedName>
        <fullName evidence="1">Mor transcription activator family protein</fullName>
    </submittedName>
</protein>
<organism evidence="1 2">
    <name type="scientific">Caviibacterium pharyngocola</name>
    <dbReference type="NCBI Taxonomy" id="28159"/>
    <lineage>
        <taxon>Bacteria</taxon>
        <taxon>Pseudomonadati</taxon>
        <taxon>Pseudomonadota</taxon>
        <taxon>Gammaproteobacteria</taxon>
        <taxon>Pasteurellales</taxon>
        <taxon>Pasteurellaceae</taxon>
        <taxon>Caviibacterium</taxon>
    </lineage>
</organism>
<gene>
    <name evidence="1" type="ORF">CVP04_01445</name>
</gene>
<dbReference type="RefSeq" id="WP_100295751.1">
    <property type="nucleotide sequence ID" value="NZ_PHGZ01000004.1"/>
</dbReference>
<name>A0A2M8RY22_9PAST</name>
<proteinExistence type="predicted"/>
<evidence type="ECO:0000313" key="2">
    <source>
        <dbReference type="Proteomes" id="UP000230282"/>
    </source>
</evidence>
<keyword evidence="2" id="KW-1185">Reference proteome</keyword>
<accession>A0A2M8RY22</accession>
<comment type="caution">
    <text evidence="1">The sequence shown here is derived from an EMBL/GenBank/DDBJ whole genome shotgun (WGS) entry which is preliminary data.</text>
</comment>
<dbReference type="Proteomes" id="UP000230282">
    <property type="component" value="Unassembled WGS sequence"/>
</dbReference>
<dbReference type="AlphaFoldDB" id="A0A2M8RY22"/>
<dbReference type="OrthoDB" id="8896696at2"/>
<dbReference type="EMBL" id="PHGZ01000004">
    <property type="protein sequence ID" value="PJG83784.1"/>
    <property type="molecule type" value="Genomic_DNA"/>
</dbReference>
<dbReference type="InterPro" id="IPR009057">
    <property type="entry name" value="Homeodomain-like_sf"/>
</dbReference>
<reference evidence="1 2" key="1">
    <citation type="submission" date="2017-11" db="EMBL/GenBank/DDBJ databases">
        <title>Reclassification of Bisgaard taxon 5 as Caviibacterium pharyngocola gen. nov., sp. nov.</title>
        <authorList>
            <person name="Christensen H."/>
        </authorList>
    </citation>
    <scope>NUCLEOTIDE SEQUENCE [LARGE SCALE GENOMIC DNA]</scope>
    <source>
        <strain evidence="1 2">7_3</strain>
    </source>
</reference>
<dbReference type="SUPFAM" id="SSF46689">
    <property type="entry name" value="Homeodomain-like"/>
    <property type="match status" value="1"/>
</dbReference>